<dbReference type="Proteomes" id="UP000637578">
    <property type="component" value="Unassembled WGS sequence"/>
</dbReference>
<dbReference type="SUPFAM" id="SSF51735">
    <property type="entry name" value="NAD(P)-binding Rossmann-fold domains"/>
    <property type="match status" value="1"/>
</dbReference>
<evidence type="ECO:0000313" key="2">
    <source>
        <dbReference type="EMBL" id="GGM80203.1"/>
    </source>
</evidence>
<protein>
    <submittedName>
        <fullName evidence="2">Nucleotide-diphosphate-sugar epimerase</fullName>
    </submittedName>
</protein>
<gene>
    <name evidence="2" type="ORF">GCM10012275_58460</name>
</gene>
<organism evidence="2 3">
    <name type="scientific">Longimycelium tulufanense</name>
    <dbReference type="NCBI Taxonomy" id="907463"/>
    <lineage>
        <taxon>Bacteria</taxon>
        <taxon>Bacillati</taxon>
        <taxon>Actinomycetota</taxon>
        <taxon>Actinomycetes</taxon>
        <taxon>Pseudonocardiales</taxon>
        <taxon>Pseudonocardiaceae</taxon>
        <taxon>Longimycelium</taxon>
    </lineage>
</organism>
<sequence length="283" mass="30741">MTILVTGATGTVGRVLVDQLLAAGQPVRALTRNPARAGLPERADVVTGDLTRRHTLEPVLDGVDRVYLVAVLESEQVVEHARSFLELAGKSGVKRVVFLSTDAVTERRVGSYETHHEVEQVIEESGLQWTHLRPGEFAANKLATWGPSIRAENVVRNPYPDTLGVPIHEADIAEVAVRALLEDSHAGKAYTLTGPQALSHREQAAAIGAGLGREIHYERVTYGRAREFFVEAGLPVEVADYMLGYQAEYTDAPPTVSPAFERVIGRPGRTLTEWAADHAAELG</sequence>
<dbReference type="PANTHER" id="PTHR43162">
    <property type="match status" value="1"/>
</dbReference>
<name>A0A8J3FYZ6_9PSEU</name>
<reference evidence="2" key="1">
    <citation type="journal article" date="2014" name="Int. J. Syst. Evol. Microbiol.">
        <title>Complete genome sequence of Corynebacterium casei LMG S-19264T (=DSM 44701T), isolated from a smear-ripened cheese.</title>
        <authorList>
            <consortium name="US DOE Joint Genome Institute (JGI-PGF)"/>
            <person name="Walter F."/>
            <person name="Albersmeier A."/>
            <person name="Kalinowski J."/>
            <person name="Ruckert C."/>
        </authorList>
    </citation>
    <scope>NUCLEOTIDE SEQUENCE</scope>
    <source>
        <strain evidence="2">CGMCC 4.5737</strain>
    </source>
</reference>
<reference evidence="2" key="2">
    <citation type="submission" date="2020-09" db="EMBL/GenBank/DDBJ databases">
        <authorList>
            <person name="Sun Q."/>
            <person name="Zhou Y."/>
        </authorList>
    </citation>
    <scope>NUCLEOTIDE SEQUENCE</scope>
    <source>
        <strain evidence="2">CGMCC 4.5737</strain>
    </source>
</reference>
<evidence type="ECO:0000259" key="1">
    <source>
        <dbReference type="Pfam" id="PF13460"/>
    </source>
</evidence>
<dbReference type="PANTHER" id="PTHR43162:SF1">
    <property type="entry name" value="PRESTALK A DIFFERENTIATION PROTEIN A"/>
    <property type="match status" value="1"/>
</dbReference>
<dbReference type="Gene3D" id="3.90.25.10">
    <property type="entry name" value="UDP-galactose 4-epimerase, domain 1"/>
    <property type="match status" value="1"/>
</dbReference>
<dbReference type="Gene3D" id="3.40.50.720">
    <property type="entry name" value="NAD(P)-binding Rossmann-like Domain"/>
    <property type="match status" value="1"/>
</dbReference>
<dbReference type="RefSeq" id="WP_189061660.1">
    <property type="nucleotide sequence ID" value="NZ_BMMK01000047.1"/>
</dbReference>
<dbReference type="Pfam" id="PF13460">
    <property type="entry name" value="NAD_binding_10"/>
    <property type="match status" value="1"/>
</dbReference>
<feature type="domain" description="NAD(P)-binding" evidence="1">
    <location>
        <begin position="7"/>
        <end position="182"/>
    </location>
</feature>
<comment type="caution">
    <text evidence="2">The sequence shown here is derived from an EMBL/GenBank/DDBJ whole genome shotgun (WGS) entry which is preliminary data.</text>
</comment>
<dbReference type="InterPro" id="IPR016040">
    <property type="entry name" value="NAD(P)-bd_dom"/>
</dbReference>
<dbReference type="InterPro" id="IPR036291">
    <property type="entry name" value="NAD(P)-bd_dom_sf"/>
</dbReference>
<evidence type="ECO:0000313" key="3">
    <source>
        <dbReference type="Proteomes" id="UP000637578"/>
    </source>
</evidence>
<dbReference type="InterPro" id="IPR051604">
    <property type="entry name" value="Ergot_Alk_Oxidoreductase"/>
</dbReference>
<dbReference type="EMBL" id="BMMK01000047">
    <property type="protein sequence ID" value="GGM80203.1"/>
    <property type="molecule type" value="Genomic_DNA"/>
</dbReference>
<keyword evidence="3" id="KW-1185">Reference proteome</keyword>
<dbReference type="AlphaFoldDB" id="A0A8J3FYZ6"/>
<proteinExistence type="predicted"/>
<accession>A0A8J3FYZ6</accession>